<protein>
    <submittedName>
        <fullName evidence="1">Uncharacterized protein (DUF3820 family)</fullName>
    </submittedName>
</protein>
<accession>A0ABU0CX56</accession>
<comment type="caution">
    <text evidence="1">The sequence shown here is derived from an EMBL/GenBank/DDBJ whole genome shotgun (WGS) entry which is preliminary data.</text>
</comment>
<dbReference type="EMBL" id="JAUSUQ010000009">
    <property type="protein sequence ID" value="MDQ0339692.1"/>
    <property type="molecule type" value="Genomic_DNA"/>
</dbReference>
<reference evidence="1 2" key="1">
    <citation type="submission" date="2023-07" db="EMBL/GenBank/DDBJ databases">
        <title>Genomic Encyclopedia of Type Strains, Phase IV (KMG-IV): sequencing the most valuable type-strain genomes for metagenomic binning, comparative biology and taxonomic classification.</title>
        <authorList>
            <person name="Goeker M."/>
        </authorList>
    </citation>
    <scope>NUCLEOTIDE SEQUENCE [LARGE SCALE GENOMIC DNA]</scope>
    <source>
        <strain evidence="1 2">DSM 17740</strain>
    </source>
</reference>
<gene>
    <name evidence="1" type="ORF">J2S00_002485</name>
</gene>
<sequence length="77" mass="8550">MRPNEHFAQFGGVHFINNVPAEEINRFVRELPEGKKDSLFEVMTELNKAGLITVLNDGLFADGEGSIGGEETDEDRT</sequence>
<dbReference type="Proteomes" id="UP001232445">
    <property type="component" value="Unassembled WGS sequence"/>
</dbReference>
<evidence type="ECO:0000313" key="2">
    <source>
        <dbReference type="Proteomes" id="UP001232445"/>
    </source>
</evidence>
<keyword evidence="2" id="KW-1185">Reference proteome</keyword>
<dbReference type="RefSeq" id="WP_307340080.1">
    <property type="nucleotide sequence ID" value="NZ_JAUSUQ010000009.1"/>
</dbReference>
<proteinExistence type="predicted"/>
<evidence type="ECO:0000313" key="1">
    <source>
        <dbReference type="EMBL" id="MDQ0339692.1"/>
    </source>
</evidence>
<organism evidence="1 2">
    <name type="scientific">Caldalkalibacillus uzonensis</name>
    <dbReference type="NCBI Taxonomy" id="353224"/>
    <lineage>
        <taxon>Bacteria</taxon>
        <taxon>Bacillati</taxon>
        <taxon>Bacillota</taxon>
        <taxon>Bacilli</taxon>
        <taxon>Bacillales</taxon>
        <taxon>Bacillaceae</taxon>
        <taxon>Caldalkalibacillus</taxon>
    </lineage>
</organism>
<name>A0ABU0CX56_9BACI</name>